<accession>A0A3G8YNV0</accession>
<dbReference type="InterPro" id="IPR019250">
    <property type="entry name" value="DUF2227_metal-bd"/>
</dbReference>
<evidence type="ECO:0000313" key="1">
    <source>
        <dbReference type="EMBL" id="AZI44294.1"/>
    </source>
</evidence>
<dbReference type="Proteomes" id="UP000276417">
    <property type="component" value="Chromosome 2"/>
</dbReference>
<dbReference type="KEGG" id="dph:EHF33_15505"/>
<name>A0A3G8YNV0_9DEIO</name>
<evidence type="ECO:0000313" key="2">
    <source>
        <dbReference type="Proteomes" id="UP000276417"/>
    </source>
</evidence>
<dbReference type="Pfam" id="PF09988">
    <property type="entry name" value="DUF2227"/>
    <property type="match status" value="1"/>
</dbReference>
<gene>
    <name evidence="1" type="ORF">EHF33_15505</name>
</gene>
<dbReference type="AlphaFoldDB" id="A0A3G8YNV0"/>
<dbReference type="RefSeq" id="WP_124873792.1">
    <property type="nucleotide sequence ID" value="NZ_CP034184.1"/>
</dbReference>
<organism evidence="1 2">
    <name type="scientific">Deinococcus psychrotolerans</name>
    <dbReference type="NCBI Taxonomy" id="2489213"/>
    <lineage>
        <taxon>Bacteria</taxon>
        <taxon>Thermotogati</taxon>
        <taxon>Deinococcota</taxon>
        <taxon>Deinococci</taxon>
        <taxon>Deinococcales</taxon>
        <taxon>Deinococcaceae</taxon>
        <taxon>Deinococcus</taxon>
    </lineage>
</organism>
<dbReference type="EMBL" id="CP034184">
    <property type="protein sequence ID" value="AZI44294.1"/>
    <property type="molecule type" value="Genomic_DNA"/>
</dbReference>
<proteinExistence type="predicted"/>
<protein>
    <submittedName>
        <fullName evidence="1">Uncharacterized protein</fullName>
    </submittedName>
</protein>
<keyword evidence="2" id="KW-1185">Reference proteome</keyword>
<reference evidence="1 2" key="1">
    <citation type="submission" date="2018-11" db="EMBL/GenBank/DDBJ databases">
        <title>Deinococcus shelandsis sp. nov., isolated from South Shetland Islands soil of Antarctica.</title>
        <authorList>
            <person name="Tian J."/>
        </authorList>
    </citation>
    <scope>NUCLEOTIDE SEQUENCE [LARGE SCALE GENOMIC DNA]</scope>
    <source>
        <strain evidence="1 2">S14-83T</strain>
    </source>
</reference>
<sequence length="78" mass="8296">MPSAQVHTSVNLAALVVGLGVGALLGLLRAEAWQPFSLGCAFSTFLFSPDLDLAASVRVDSRKNWGCWGRCGCRLGSW</sequence>